<reference evidence="3 4" key="1">
    <citation type="submission" date="2016-10" db="EMBL/GenBank/DDBJ databases">
        <authorList>
            <person name="de Groot N.N."/>
        </authorList>
    </citation>
    <scope>NUCLEOTIDE SEQUENCE [LARGE SCALE GENOMIC DNA]</scope>
    <source>
        <strain evidence="3 4">DSM 12272</strain>
    </source>
</reference>
<evidence type="ECO:0000256" key="1">
    <source>
        <dbReference type="SAM" id="Phobius"/>
    </source>
</evidence>
<dbReference type="Proteomes" id="UP000198597">
    <property type="component" value="Unassembled WGS sequence"/>
</dbReference>
<protein>
    <submittedName>
        <fullName evidence="2">DUF368 domain-containing protein</fullName>
    </submittedName>
</protein>
<dbReference type="Proteomes" id="UP000585258">
    <property type="component" value="Unassembled WGS sequence"/>
</dbReference>
<reference evidence="2 5" key="2">
    <citation type="submission" date="2020-08" db="EMBL/GenBank/DDBJ databases">
        <title>Clostridia isolated from Swiss meat.</title>
        <authorList>
            <person name="Wambui J."/>
            <person name="Stevens M.J.A."/>
            <person name="Stephan R."/>
        </authorList>
    </citation>
    <scope>NUCLEOTIDE SEQUENCE [LARGE SCALE GENOMIC DNA]</scope>
    <source>
        <strain evidence="2 5">CM001</strain>
    </source>
</reference>
<gene>
    <name evidence="2" type="ORF">H7E68_08890</name>
    <name evidence="3" type="ORF">SAMN04488529_12010</name>
</gene>
<dbReference type="AlphaFoldDB" id="A0A1H0VUK3"/>
<evidence type="ECO:0000313" key="5">
    <source>
        <dbReference type="Proteomes" id="UP000585258"/>
    </source>
</evidence>
<organism evidence="3 4">
    <name type="scientific">Clostridium gasigenes</name>
    <dbReference type="NCBI Taxonomy" id="94869"/>
    <lineage>
        <taxon>Bacteria</taxon>
        <taxon>Bacillati</taxon>
        <taxon>Bacillota</taxon>
        <taxon>Clostridia</taxon>
        <taxon>Eubacteriales</taxon>
        <taxon>Clostridiaceae</taxon>
        <taxon>Clostridium</taxon>
    </lineage>
</organism>
<name>A0A1H0VUK3_9CLOT</name>
<dbReference type="STRING" id="94869.SAMN04488529_12010"/>
<feature type="transmembrane region" description="Helical" evidence="1">
    <location>
        <begin position="6"/>
        <end position="24"/>
    </location>
</feature>
<feature type="transmembrane region" description="Helical" evidence="1">
    <location>
        <begin position="31"/>
        <end position="47"/>
    </location>
</feature>
<dbReference type="InterPro" id="IPR007163">
    <property type="entry name" value="VCA0040-like"/>
</dbReference>
<dbReference type="RefSeq" id="WP_089973313.1">
    <property type="nucleotide sequence ID" value="NZ_FNJM01000020.1"/>
</dbReference>
<keyword evidence="1" id="KW-1133">Transmembrane helix</keyword>
<keyword evidence="4" id="KW-1185">Reference proteome</keyword>
<keyword evidence="1" id="KW-0472">Membrane</keyword>
<keyword evidence="1" id="KW-0812">Transmembrane</keyword>
<dbReference type="EMBL" id="FNJM01000020">
    <property type="protein sequence ID" value="SDP82237.1"/>
    <property type="molecule type" value="Genomic_DNA"/>
</dbReference>
<feature type="transmembrane region" description="Helical" evidence="1">
    <location>
        <begin position="59"/>
        <end position="80"/>
    </location>
</feature>
<accession>A0A1H0VUK3</accession>
<proteinExistence type="predicted"/>
<evidence type="ECO:0000313" key="4">
    <source>
        <dbReference type="Proteomes" id="UP000198597"/>
    </source>
</evidence>
<sequence>MLIVFGLGVLTGIDCTIRIIKYFLEKNRSEIIYLIFGLMIGSVYAIVRGPTSLEASLKPMSLCSFSVMYFIAGGVFIFSLEKIKTILEKKES</sequence>
<evidence type="ECO:0000313" key="3">
    <source>
        <dbReference type="EMBL" id="SDP82237.1"/>
    </source>
</evidence>
<dbReference type="EMBL" id="JACKWY010000004">
    <property type="protein sequence ID" value="MBB6714845.1"/>
    <property type="molecule type" value="Genomic_DNA"/>
</dbReference>
<evidence type="ECO:0000313" key="2">
    <source>
        <dbReference type="EMBL" id="MBB6714845.1"/>
    </source>
</evidence>
<dbReference type="Pfam" id="PF04018">
    <property type="entry name" value="VCA0040-like"/>
    <property type="match status" value="1"/>
</dbReference>
<dbReference type="OrthoDB" id="9793746at2"/>